<gene>
    <name evidence="1" type="ORF">JF886_02735</name>
</gene>
<dbReference type="RefSeq" id="WP_337309363.1">
    <property type="nucleotide sequence ID" value="NZ_JAEKNS010000037.1"/>
</dbReference>
<dbReference type="Proteomes" id="UP000606991">
    <property type="component" value="Unassembled WGS sequence"/>
</dbReference>
<dbReference type="EMBL" id="JAEKNS010000037">
    <property type="protein sequence ID" value="MBJ7593770.1"/>
    <property type="molecule type" value="Genomic_DNA"/>
</dbReference>
<name>A0A934JVE6_9BACT</name>
<reference evidence="1 2" key="1">
    <citation type="submission" date="2020-10" db="EMBL/GenBank/DDBJ databases">
        <title>Ca. Dormibacterota MAGs.</title>
        <authorList>
            <person name="Montgomery K."/>
        </authorList>
    </citation>
    <scope>NUCLEOTIDE SEQUENCE [LARGE SCALE GENOMIC DNA]</scope>
    <source>
        <strain evidence="1">SC8812_S17_18</strain>
    </source>
</reference>
<proteinExistence type="predicted"/>
<evidence type="ECO:0000313" key="1">
    <source>
        <dbReference type="EMBL" id="MBJ7593770.1"/>
    </source>
</evidence>
<comment type="caution">
    <text evidence="1">The sequence shown here is derived from an EMBL/GenBank/DDBJ whole genome shotgun (WGS) entry which is preliminary data.</text>
</comment>
<sequence length="78" mass="8775">MTITNIVERAETGELTRAEMLRQIVISYGTDNFDPEGTGGELILLNTCGRVTNAELVAALREVRGSSLRMERPRRLRR</sequence>
<evidence type="ECO:0000313" key="2">
    <source>
        <dbReference type="Proteomes" id="UP000606991"/>
    </source>
</evidence>
<protein>
    <submittedName>
        <fullName evidence="1">Uncharacterized protein</fullName>
    </submittedName>
</protein>
<organism evidence="1 2">
    <name type="scientific">Candidatus Aeolococcus gillhamiae</name>
    <dbReference type="NCBI Taxonomy" id="3127015"/>
    <lineage>
        <taxon>Bacteria</taxon>
        <taxon>Bacillati</taxon>
        <taxon>Candidatus Dormiibacterota</taxon>
        <taxon>Candidatus Dormibacteria</taxon>
        <taxon>Candidatus Aeolococcales</taxon>
        <taxon>Candidatus Aeolococcaceae</taxon>
        <taxon>Candidatus Aeolococcus</taxon>
    </lineage>
</organism>
<accession>A0A934JVE6</accession>
<dbReference type="AlphaFoldDB" id="A0A934JVE6"/>